<dbReference type="EMBL" id="JAEAOA010001813">
    <property type="protein sequence ID" value="KAK3577260.1"/>
    <property type="molecule type" value="Genomic_DNA"/>
</dbReference>
<organism evidence="1 2">
    <name type="scientific">Potamilus streckersoni</name>
    <dbReference type="NCBI Taxonomy" id="2493646"/>
    <lineage>
        <taxon>Eukaryota</taxon>
        <taxon>Metazoa</taxon>
        <taxon>Spiralia</taxon>
        <taxon>Lophotrochozoa</taxon>
        <taxon>Mollusca</taxon>
        <taxon>Bivalvia</taxon>
        <taxon>Autobranchia</taxon>
        <taxon>Heteroconchia</taxon>
        <taxon>Palaeoheterodonta</taxon>
        <taxon>Unionida</taxon>
        <taxon>Unionoidea</taxon>
        <taxon>Unionidae</taxon>
        <taxon>Ambleminae</taxon>
        <taxon>Lampsilini</taxon>
        <taxon>Potamilus</taxon>
    </lineage>
</organism>
<gene>
    <name evidence="1" type="ORF">CHS0354_030545</name>
</gene>
<protein>
    <submittedName>
        <fullName evidence="1">Uncharacterized protein</fullName>
    </submittedName>
</protein>
<dbReference type="AlphaFoldDB" id="A0AAE0VHU7"/>
<reference evidence="1" key="3">
    <citation type="submission" date="2023-05" db="EMBL/GenBank/DDBJ databases">
        <authorList>
            <person name="Smith C.H."/>
        </authorList>
    </citation>
    <scope>NUCLEOTIDE SEQUENCE</scope>
    <source>
        <strain evidence="1">CHS0354</strain>
        <tissue evidence="1">Mantle</tissue>
    </source>
</reference>
<name>A0AAE0VHU7_9BIVA</name>
<proteinExistence type="predicted"/>
<sequence length="92" mass="10885">MRLRRDINPDKQIQQLHKEKFDDETGDLHKSVRQTRLSEKVSLIRDKLLADASVMRNLFAKAIRLDIAECVWPDSLKDNAFLRAFGDRREKY</sequence>
<evidence type="ECO:0000313" key="2">
    <source>
        <dbReference type="Proteomes" id="UP001195483"/>
    </source>
</evidence>
<keyword evidence="2" id="KW-1185">Reference proteome</keyword>
<dbReference type="Proteomes" id="UP001195483">
    <property type="component" value="Unassembled WGS sequence"/>
</dbReference>
<comment type="caution">
    <text evidence="1">The sequence shown here is derived from an EMBL/GenBank/DDBJ whole genome shotgun (WGS) entry which is preliminary data.</text>
</comment>
<accession>A0AAE0VHU7</accession>
<reference evidence="1" key="2">
    <citation type="journal article" date="2021" name="Genome Biol. Evol.">
        <title>Developing a high-quality reference genome for a parasitic bivalve with doubly uniparental inheritance (Bivalvia: Unionida).</title>
        <authorList>
            <person name="Smith C.H."/>
        </authorList>
    </citation>
    <scope>NUCLEOTIDE SEQUENCE</scope>
    <source>
        <strain evidence="1">CHS0354</strain>
        <tissue evidence="1">Mantle</tissue>
    </source>
</reference>
<reference evidence="1" key="1">
    <citation type="journal article" date="2021" name="Genome Biol. Evol.">
        <title>A High-Quality Reference Genome for a Parasitic Bivalve with Doubly Uniparental Inheritance (Bivalvia: Unionida).</title>
        <authorList>
            <person name="Smith C.H."/>
        </authorList>
    </citation>
    <scope>NUCLEOTIDE SEQUENCE</scope>
    <source>
        <strain evidence="1">CHS0354</strain>
    </source>
</reference>
<evidence type="ECO:0000313" key="1">
    <source>
        <dbReference type="EMBL" id="KAK3577260.1"/>
    </source>
</evidence>